<name>A0A1G1V8Y3_9BACT</name>
<proteinExistence type="predicted"/>
<organism evidence="1 2">
    <name type="scientific">Candidatus Blackburnbacteria bacterium RIFCSPHIGHO2_12_FULL_41_13b</name>
    <dbReference type="NCBI Taxonomy" id="1797517"/>
    <lineage>
        <taxon>Bacteria</taxon>
        <taxon>Candidatus Blackburniibacteriota</taxon>
    </lineage>
</organism>
<evidence type="ECO:0000313" key="1">
    <source>
        <dbReference type="EMBL" id="OGY11767.1"/>
    </source>
</evidence>
<evidence type="ECO:0000313" key="2">
    <source>
        <dbReference type="Proteomes" id="UP000178272"/>
    </source>
</evidence>
<accession>A0A1G1V8Y3</accession>
<protein>
    <submittedName>
        <fullName evidence="1">Uncharacterized protein</fullName>
    </submittedName>
</protein>
<dbReference type="Proteomes" id="UP000178272">
    <property type="component" value="Unassembled WGS sequence"/>
</dbReference>
<dbReference type="AlphaFoldDB" id="A0A1G1V8Y3"/>
<gene>
    <name evidence="1" type="ORF">A3F61_04205</name>
</gene>
<reference evidence="1 2" key="1">
    <citation type="journal article" date="2016" name="Nat. Commun.">
        <title>Thousands of microbial genomes shed light on interconnected biogeochemical processes in an aquifer system.</title>
        <authorList>
            <person name="Anantharaman K."/>
            <person name="Brown C.T."/>
            <person name="Hug L.A."/>
            <person name="Sharon I."/>
            <person name="Castelle C.J."/>
            <person name="Probst A.J."/>
            <person name="Thomas B.C."/>
            <person name="Singh A."/>
            <person name="Wilkins M.J."/>
            <person name="Karaoz U."/>
            <person name="Brodie E.L."/>
            <person name="Williams K.H."/>
            <person name="Hubbard S.S."/>
            <person name="Banfield J.F."/>
        </authorList>
    </citation>
    <scope>NUCLEOTIDE SEQUENCE [LARGE SCALE GENOMIC DNA]</scope>
</reference>
<sequence>MREIDTDYGAFPLLDEAYYGSLQQLEREILETVFDASGPEVNGEPAGLRYVVICRFLSDIYEEDHLKGAVVQLAKLGLLVTQRHGGKMFFQTRDEDEAFLEAKIYGE</sequence>
<dbReference type="EMBL" id="MHCA01000031">
    <property type="protein sequence ID" value="OGY11767.1"/>
    <property type="molecule type" value="Genomic_DNA"/>
</dbReference>
<comment type="caution">
    <text evidence="1">The sequence shown here is derived from an EMBL/GenBank/DDBJ whole genome shotgun (WGS) entry which is preliminary data.</text>
</comment>